<dbReference type="SUPFAM" id="SSF48452">
    <property type="entry name" value="TPR-like"/>
    <property type="match status" value="2"/>
</dbReference>
<dbReference type="RefSeq" id="WP_013165370.1">
    <property type="nucleotide sequence ID" value="NC_014217.1"/>
</dbReference>
<reference evidence="5 6" key="1">
    <citation type="journal article" date="2012" name="Stand. Genomic Sci.">
        <title>Complete genome sequence of the facultatively chemolithoautotrophic and methylotrophic alpha Proteobacterium Starkeya novella type strain (ATCC 8093(T)).</title>
        <authorList>
            <person name="Kappler U."/>
            <person name="Davenport K."/>
            <person name="Beatson S."/>
            <person name="Lucas S."/>
            <person name="Lapidus A."/>
            <person name="Copeland A."/>
            <person name="Berry K.W."/>
            <person name="Glavina Del Rio T."/>
            <person name="Hammon N."/>
            <person name="Dalin E."/>
            <person name="Tice H."/>
            <person name="Pitluck S."/>
            <person name="Richardson P."/>
            <person name="Bruce D."/>
            <person name="Goodwin L.A."/>
            <person name="Han C."/>
            <person name="Tapia R."/>
            <person name="Detter J.C."/>
            <person name="Chang Y.J."/>
            <person name="Jeffries C.D."/>
            <person name="Land M."/>
            <person name="Hauser L."/>
            <person name="Kyrpides N.C."/>
            <person name="Goker M."/>
            <person name="Ivanova N."/>
            <person name="Klenk H.P."/>
            <person name="Woyke T."/>
        </authorList>
    </citation>
    <scope>NUCLEOTIDE SEQUENCE [LARGE SCALE GENOMIC DNA]</scope>
    <source>
        <strain evidence="6">ATCC 8093 / DSM 506 / JCM 20403 / CCM 1077 / IAM 12100 / NBRC 12443 / NCIMB 10456</strain>
    </source>
</reference>
<dbReference type="Gene3D" id="1.25.40.10">
    <property type="entry name" value="Tetratricopeptide repeat domain"/>
    <property type="match status" value="2"/>
</dbReference>
<dbReference type="SUPFAM" id="SSF46894">
    <property type="entry name" value="C-terminal effector domain of the bipartite response regulators"/>
    <property type="match status" value="1"/>
</dbReference>
<dbReference type="InterPro" id="IPR036388">
    <property type="entry name" value="WH-like_DNA-bd_sf"/>
</dbReference>
<dbReference type="eggNOG" id="COG3710">
    <property type="taxonomic scope" value="Bacteria"/>
</dbReference>
<keyword evidence="1 2" id="KW-0238">DNA-binding</keyword>
<dbReference type="eggNOG" id="COG3903">
    <property type="taxonomic scope" value="Bacteria"/>
</dbReference>
<dbReference type="Proteomes" id="UP000006633">
    <property type="component" value="Chromosome"/>
</dbReference>
<dbReference type="GO" id="GO:0003677">
    <property type="term" value="F:DNA binding"/>
    <property type="evidence" value="ECO:0007669"/>
    <property type="project" value="UniProtKB-UniRule"/>
</dbReference>
<keyword evidence="6" id="KW-1185">Reference proteome</keyword>
<dbReference type="OrthoDB" id="4473689at2"/>
<name>D7A445_ANCN5</name>
<dbReference type="Gene3D" id="1.10.10.10">
    <property type="entry name" value="Winged helix-like DNA-binding domain superfamily/Winged helix DNA-binding domain"/>
    <property type="match status" value="1"/>
</dbReference>
<dbReference type="PANTHER" id="PTHR47691">
    <property type="entry name" value="REGULATOR-RELATED"/>
    <property type="match status" value="1"/>
</dbReference>
<dbReference type="InterPro" id="IPR027417">
    <property type="entry name" value="P-loop_NTPase"/>
</dbReference>
<evidence type="ECO:0000259" key="4">
    <source>
        <dbReference type="PROSITE" id="PS51755"/>
    </source>
</evidence>
<evidence type="ECO:0000313" key="5">
    <source>
        <dbReference type="EMBL" id="ADH87865.1"/>
    </source>
</evidence>
<protein>
    <submittedName>
        <fullName evidence="5">Transcriptional regulator, winged helix family</fullName>
    </submittedName>
</protein>
<dbReference type="InterPro" id="IPR058852">
    <property type="entry name" value="HTH_77"/>
</dbReference>
<feature type="DNA-binding region" description="OmpR/PhoB-type" evidence="2">
    <location>
        <begin position="9"/>
        <end position="107"/>
    </location>
</feature>
<dbReference type="Pfam" id="PF25872">
    <property type="entry name" value="HTH_77"/>
    <property type="match status" value="1"/>
</dbReference>
<evidence type="ECO:0000256" key="3">
    <source>
        <dbReference type="SAM" id="MobiDB-lite"/>
    </source>
</evidence>
<dbReference type="SMART" id="SM00862">
    <property type="entry name" value="Trans_reg_C"/>
    <property type="match status" value="1"/>
</dbReference>
<dbReference type="InterPro" id="IPR001867">
    <property type="entry name" value="OmpR/PhoB-type_DNA-bd"/>
</dbReference>
<dbReference type="InterPro" id="IPR011990">
    <property type="entry name" value="TPR-like_helical_dom_sf"/>
</dbReference>
<evidence type="ECO:0000256" key="2">
    <source>
        <dbReference type="PROSITE-ProRule" id="PRU01091"/>
    </source>
</evidence>
<dbReference type="HOGENOM" id="CLU_004665_7_0_5"/>
<dbReference type="EMBL" id="CP002026">
    <property type="protein sequence ID" value="ADH87865.1"/>
    <property type="molecule type" value="Genomic_DNA"/>
</dbReference>
<dbReference type="PROSITE" id="PS51755">
    <property type="entry name" value="OMPR_PHOB"/>
    <property type="match status" value="1"/>
</dbReference>
<dbReference type="Pfam" id="PF00486">
    <property type="entry name" value="Trans_reg_C"/>
    <property type="match status" value="1"/>
</dbReference>
<dbReference type="Gene3D" id="3.40.50.300">
    <property type="entry name" value="P-loop containing nucleotide triphosphate hydrolases"/>
    <property type="match status" value="1"/>
</dbReference>
<dbReference type="PANTHER" id="PTHR47691:SF3">
    <property type="entry name" value="HTH-TYPE TRANSCRIPTIONAL REGULATOR RV0890C-RELATED"/>
    <property type="match status" value="1"/>
</dbReference>
<gene>
    <name evidence="5" type="ordered locus">Snov_0532</name>
</gene>
<accession>D7A445</accession>
<sequence length="979" mass="107422">MIERDAASVGQLSFGPFTFFPGQQLLVEDETPINLGSRARAILLALLEQQGEVVSKAQLIQRAWPDTFVEEANLRVHIGALRRALGDGQDGRRYIVNIPGRGYSFVFPVERSDAVGAREMPPALAADSPSLPPALARIVGRSETVQQVKALLVEQRFVSIVGPGGIGKSTVAIAVAHEMRGRFSEGVCFVDLSALGDPQLVPAALAAALGVGLRSESPTQSLIAATRAKPLLLLLDSCEHVIETVSHLAEQLFGNGGEDLHILATSREPLRVEGERIHRLSSLDVPPTRANLSSAEALAYPAVQLFVERAAANLGGFQLTDAEAPLVAYLCRRLDGIALAIEIAAGRVESLGVAGLASRLDDRFRLQLQGRRTALRRHQTLSTLLDWSYALLPPFEQLVLRQLAILAGNFTMDDAVAIIADDEATDSEIVNAVANLVEKSLITADVHGLQAHYRLLDTTRAYAAVKLAESGKVELLRRRHAAIFRDALHRANLAWEIQPAPAWTEDHRHLIDNVRAALDWAFSPKGDAEIGVALTLGAVPLWFQLQLIAESHQQVRLALASTDLDRAPHIQMRLQAVLAWSLMQIRGQVDETRTAWERTLELAEALDDRDYQLRALWGLWSGLLNQSRFREALALAHRFAEVAARGSDLNDSYVGYRMIGYILHLLGRQTEARRYLEPMVKGYVVPITGSQIIRFVFEQKATGRCFLARILWLQGSFDAAIAEIDDIVASAEASDDRLTLCQVLVQAACPVAFFADDLVRARRFVGMLVDESARDGIEFWQVWGQCFAGVLMIREGDLSNGIKSLGEALGRLRNISYGVYYIVFLAEYAAALAQVGEFDRALSCLEEALARSEQNEEGWFAPELWRLAGELAALRGGTDAGGEAEQRLATALNIAREQEALFWEIKAAVSLARLWQRQDRVREAEALLAPLVSRFAGSLDQPLLREAAELSDRLKTAASPVGKSKYRKPLDGPATRTLQ</sequence>
<proteinExistence type="predicted"/>
<organism evidence="5 6">
    <name type="scientific">Ancylobacter novellus (strain ATCC 8093 / DSM 506 / JCM 20403 / CCM 1077 / IAM 12100 / NBRC 12443 / NCIMB 10456)</name>
    <name type="common">Starkeya novella</name>
    <dbReference type="NCBI Taxonomy" id="639283"/>
    <lineage>
        <taxon>Bacteria</taxon>
        <taxon>Pseudomonadati</taxon>
        <taxon>Pseudomonadota</taxon>
        <taxon>Alphaproteobacteria</taxon>
        <taxon>Hyphomicrobiales</taxon>
        <taxon>Xanthobacteraceae</taxon>
        <taxon>Ancylobacter</taxon>
    </lineage>
</organism>
<dbReference type="KEGG" id="sno:Snov_0532"/>
<dbReference type="InterPro" id="IPR016032">
    <property type="entry name" value="Sig_transdc_resp-reg_C-effctor"/>
</dbReference>
<dbReference type="AlphaFoldDB" id="D7A445"/>
<evidence type="ECO:0000256" key="1">
    <source>
        <dbReference type="ARBA" id="ARBA00023125"/>
    </source>
</evidence>
<dbReference type="SUPFAM" id="SSF52540">
    <property type="entry name" value="P-loop containing nucleoside triphosphate hydrolases"/>
    <property type="match status" value="1"/>
</dbReference>
<evidence type="ECO:0000313" key="6">
    <source>
        <dbReference type="Proteomes" id="UP000006633"/>
    </source>
</evidence>
<feature type="region of interest" description="Disordered" evidence="3">
    <location>
        <begin position="960"/>
        <end position="979"/>
    </location>
</feature>
<feature type="domain" description="OmpR/PhoB-type" evidence="4">
    <location>
        <begin position="9"/>
        <end position="107"/>
    </location>
</feature>
<dbReference type="STRING" id="639283.Snov_0532"/>
<dbReference type="CDD" id="cd00383">
    <property type="entry name" value="trans_reg_C"/>
    <property type="match status" value="1"/>
</dbReference>
<dbReference type="GO" id="GO:0000160">
    <property type="term" value="P:phosphorelay signal transduction system"/>
    <property type="evidence" value="ECO:0007669"/>
    <property type="project" value="InterPro"/>
</dbReference>
<dbReference type="GO" id="GO:0006355">
    <property type="term" value="P:regulation of DNA-templated transcription"/>
    <property type="evidence" value="ECO:0007669"/>
    <property type="project" value="InterPro"/>
</dbReference>